<dbReference type="RefSeq" id="WP_012120438.1">
    <property type="nucleotide sequence ID" value="NC_009767.1"/>
</dbReference>
<accession>A7NKJ4</accession>
<protein>
    <submittedName>
        <fullName evidence="2">Uncharacterized protein</fullName>
    </submittedName>
</protein>
<organism evidence="2 3">
    <name type="scientific">Roseiflexus castenholzii (strain DSM 13941 / HLO8)</name>
    <dbReference type="NCBI Taxonomy" id="383372"/>
    <lineage>
        <taxon>Bacteria</taxon>
        <taxon>Bacillati</taxon>
        <taxon>Chloroflexota</taxon>
        <taxon>Chloroflexia</taxon>
        <taxon>Chloroflexales</taxon>
        <taxon>Roseiflexineae</taxon>
        <taxon>Roseiflexaceae</taxon>
        <taxon>Roseiflexus</taxon>
    </lineage>
</organism>
<evidence type="ECO:0000313" key="2">
    <source>
        <dbReference type="EMBL" id="ABU58014.1"/>
    </source>
</evidence>
<reference evidence="2 3" key="1">
    <citation type="submission" date="2007-08" db="EMBL/GenBank/DDBJ databases">
        <title>Complete sequence of Roseiflexus castenholzii DSM 13941.</title>
        <authorList>
            <consortium name="US DOE Joint Genome Institute"/>
            <person name="Copeland A."/>
            <person name="Lucas S."/>
            <person name="Lapidus A."/>
            <person name="Barry K."/>
            <person name="Glavina del Rio T."/>
            <person name="Dalin E."/>
            <person name="Tice H."/>
            <person name="Pitluck S."/>
            <person name="Thompson L.S."/>
            <person name="Brettin T."/>
            <person name="Bruce D."/>
            <person name="Detter J.C."/>
            <person name="Han C."/>
            <person name="Tapia R."/>
            <person name="Schmutz J."/>
            <person name="Larimer F."/>
            <person name="Land M."/>
            <person name="Hauser L."/>
            <person name="Kyrpides N."/>
            <person name="Mikhailova N."/>
            <person name="Bryant D.A."/>
            <person name="Hanada S."/>
            <person name="Tsukatani Y."/>
            <person name="Richardson P."/>
        </authorList>
    </citation>
    <scope>NUCLEOTIDE SEQUENCE [LARGE SCALE GENOMIC DNA]</scope>
    <source>
        <strain evidence="3">DSM 13941 / HLO8</strain>
    </source>
</reference>
<feature type="signal peptide" evidence="1">
    <location>
        <begin position="1"/>
        <end position="28"/>
    </location>
</feature>
<gene>
    <name evidence="2" type="ordered locus">Rcas_1924</name>
</gene>
<dbReference type="HOGENOM" id="CLU_1353774_0_0_0"/>
<dbReference type="AlphaFoldDB" id="A7NKJ4"/>
<evidence type="ECO:0000256" key="1">
    <source>
        <dbReference type="SAM" id="SignalP"/>
    </source>
</evidence>
<feature type="chain" id="PRO_5002713885" evidence="1">
    <location>
        <begin position="29"/>
        <end position="202"/>
    </location>
</feature>
<dbReference type="KEGG" id="rca:Rcas_1924"/>
<dbReference type="Proteomes" id="UP000000263">
    <property type="component" value="Chromosome"/>
</dbReference>
<proteinExistence type="predicted"/>
<sequence>MRIPMLRRLALMALIVSLLLVVPAPAVAQSPQPEPTVTVPINGEQRTVRVGESIPHVHVVMPLVTANSYDEALLIYQQSRSDGTSPQDTRVGNCGSATMDIYDDGNLLVRLDYGATSIRGSMIEQEWTWILYQQGFLGFFYEKTRDSGVDHRISTSWGRTEWRSVADWGAGTYKGVLSRLRVVLGDGTECYGLQPEDTQYVD</sequence>
<dbReference type="EMBL" id="CP000804">
    <property type="protein sequence ID" value="ABU58014.1"/>
    <property type="molecule type" value="Genomic_DNA"/>
</dbReference>
<name>A7NKJ4_ROSCS</name>
<keyword evidence="3" id="KW-1185">Reference proteome</keyword>
<keyword evidence="1" id="KW-0732">Signal</keyword>
<evidence type="ECO:0000313" key="3">
    <source>
        <dbReference type="Proteomes" id="UP000000263"/>
    </source>
</evidence>